<dbReference type="CDD" id="cd14852">
    <property type="entry name" value="LD-carboxypeptidase"/>
    <property type="match status" value="1"/>
</dbReference>
<dbReference type="InterPro" id="IPR009045">
    <property type="entry name" value="Zn_M74/Hedgehog-like"/>
</dbReference>
<dbReference type="AlphaFoldDB" id="A0A939BHT2"/>
<evidence type="ECO:0000313" key="2">
    <source>
        <dbReference type="EMBL" id="MBM6949495.1"/>
    </source>
</evidence>
<dbReference type="Gene3D" id="3.30.1380.10">
    <property type="match status" value="1"/>
</dbReference>
<dbReference type="PANTHER" id="PTHR34385">
    <property type="entry name" value="D-ALANYL-D-ALANINE CARBOXYPEPTIDASE"/>
    <property type="match status" value="1"/>
</dbReference>
<gene>
    <name evidence="2" type="ORF">H6A20_12765</name>
</gene>
<comment type="caution">
    <text evidence="2">The sequence shown here is derived from an EMBL/GenBank/DDBJ whole genome shotgun (WGS) entry which is preliminary data.</text>
</comment>
<dbReference type="Proteomes" id="UP000705508">
    <property type="component" value="Unassembled WGS sequence"/>
</dbReference>
<proteinExistence type="predicted"/>
<accession>A0A939BHT2</accession>
<evidence type="ECO:0000313" key="3">
    <source>
        <dbReference type="Proteomes" id="UP000705508"/>
    </source>
</evidence>
<dbReference type="InterPro" id="IPR052179">
    <property type="entry name" value="DD-CPase-like"/>
</dbReference>
<reference evidence="2" key="2">
    <citation type="journal article" date="2021" name="Sci. Rep.">
        <title>The distribution of antibiotic resistance genes in chicken gut microbiota commensals.</title>
        <authorList>
            <person name="Juricova H."/>
            <person name="Matiasovicova J."/>
            <person name="Kubasova T."/>
            <person name="Cejkova D."/>
            <person name="Rychlik I."/>
        </authorList>
    </citation>
    <scope>NUCLEOTIDE SEQUENCE</scope>
    <source>
        <strain evidence="2">An582</strain>
    </source>
</reference>
<sequence>MRVRRKKRTKRLIVLLSLLLLGIVGFRNILPNLGDVFQYHHVASGEYGWNLILVNRDNYIPDDYTVELTELSNGQKVDSRIYPSLQEMFDAARAEGLGLFVADGYRTAETQQQILEGKIEAYKNEGYSSEEAEKKAKEWVAVPGTSEHQLGLAVDINADKSQSTSEEVYEWLSKNAYKYGFIQRYPEDKTDITHTIYEPWHYRYVGNDAAFEIFSQNICLEEYIETLE</sequence>
<name>A0A939BHT2_9CLOT</name>
<dbReference type="GO" id="GO:0008233">
    <property type="term" value="F:peptidase activity"/>
    <property type="evidence" value="ECO:0007669"/>
    <property type="project" value="InterPro"/>
</dbReference>
<evidence type="ECO:0000259" key="1">
    <source>
        <dbReference type="Pfam" id="PF02557"/>
    </source>
</evidence>
<protein>
    <submittedName>
        <fullName evidence="2">M15 family metallopeptidase</fullName>
    </submittedName>
</protein>
<dbReference type="PANTHER" id="PTHR34385:SF1">
    <property type="entry name" value="PEPTIDOGLYCAN L-ALANYL-D-GLUTAMATE ENDOPEPTIDASE CWLK"/>
    <property type="match status" value="1"/>
</dbReference>
<feature type="domain" description="D-alanyl-D-alanine carboxypeptidase-like core" evidence="1">
    <location>
        <begin position="75"/>
        <end position="206"/>
    </location>
</feature>
<dbReference type="InterPro" id="IPR003709">
    <property type="entry name" value="VanY-like_core_dom"/>
</dbReference>
<dbReference type="RefSeq" id="WP_087161968.1">
    <property type="nucleotide sequence ID" value="NZ_JACJKS010000034.1"/>
</dbReference>
<dbReference type="SUPFAM" id="SSF55166">
    <property type="entry name" value="Hedgehog/DD-peptidase"/>
    <property type="match status" value="1"/>
</dbReference>
<dbReference type="GO" id="GO:0006508">
    <property type="term" value="P:proteolysis"/>
    <property type="evidence" value="ECO:0007669"/>
    <property type="project" value="InterPro"/>
</dbReference>
<reference evidence="2" key="1">
    <citation type="submission" date="2020-08" db="EMBL/GenBank/DDBJ databases">
        <authorList>
            <person name="Cejkova D."/>
            <person name="Kubasova T."/>
            <person name="Jahodarova E."/>
            <person name="Rychlik I."/>
        </authorList>
    </citation>
    <scope>NUCLEOTIDE SEQUENCE</scope>
    <source>
        <strain evidence="2">An582</strain>
    </source>
</reference>
<dbReference type="InterPro" id="IPR058193">
    <property type="entry name" value="VanY/YodJ_core_dom"/>
</dbReference>
<dbReference type="EMBL" id="JACJKS010000034">
    <property type="protein sequence ID" value="MBM6949495.1"/>
    <property type="molecule type" value="Genomic_DNA"/>
</dbReference>
<dbReference type="Pfam" id="PF02557">
    <property type="entry name" value="VanY"/>
    <property type="match status" value="1"/>
</dbReference>
<organism evidence="2 3">
    <name type="scientific">Mordavella massiliensis</name>
    <dbReference type="NCBI Taxonomy" id="1871024"/>
    <lineage>
        <taxon>Bacteria</taxon>
        <taxon>Bacillati</taxon>
        <taxon>Bacillota</taxon>
        <taxon>Clostridia</taxon>
        <taxon>Eubacteriales</taxon>
        <taxon>Clostridiaceae</taxon>
        <taxon>Mordavella</taxon>
    </lineage>
</organism>